<keyword evidence="1" id="KW-0472">Membrane</keyword>
<protein>
    <recommendedName>
        <fullName evidence="4">Type 4 fimbrial biogenesis protein PilX N-terminal domain-containing protein</fullName>
    </recommendedName>
</protein>
<feature type="transmembrane region" description="Helical" evidence="1">
    <location>
        <begin position="12"/>
        <end position="35"/>
    </location>
</feature>
<dbReference type="AlphaFoldDB" id="A0AAE5CB56"/>
<accession>A0AAE5CB56</accession>
<keyword evidence="1" id="KW-0812">Transmembrane</keyword>
<reference evidence="2 3" key="1">
    <citation type="submission" date="2020-01" db="EMBL/GenBank/DDBJ databases">
        <title>Genomes assembled from Gulf of Kutch pelagic sediment metagenomes.</title>
        <authorList>
            <person name="Chandrashekar M."/>
            <person name="Mahajan M.S."/>
            <person name="Dave K.J."/>
            <person name="Vatsa P."/>
            <person name="Nathani N.M."/>
        </authorList>
    </citation>
    <scope>NUCLEOTIDE SEQUENCE [LARGE SCALE GENOMIC DNA]</scope>
    <source>
        <strain evidence="2">KS3-K002</strain>
    </source>
</reference>
<evidence type="ECO:0000256" key="1">
    <source>
        <dbReference type="SAM" id="Phobius"/>
    </source>
</evidence>
<evidence type="ECO:0000313" key="3">
    <source>
        <dbReference type="Proteomes" id="UP000702544"/>
    </source>
</evidence>
<evidence type="ECO:0008006" key="4">
    <source>
        <dbReference type="Google" id="ProtNLM"/>
    </source>
</evidence>
<sequence length="382" mass="40126">MTTIDRRLNESGFGLTVAVLLIAVMAALSLFGVTLQIQERRTQLRNQERTLAFYAAETGVVRGLENWTTPDVATSGESWLVHQGTLASGATYRVEATLLDDASHVHGLMSVRAVGTSPHGYTRESAMLVATVPLGSPVQGALRTIGKVKIAGQAEVSGWDTIPDTWQDDCPPALEPSAGVTLADTTKLTHSGASSFDGDPPLDENSDTTNYFEFGDLSYDEVASWANIVISDGTVVSGGDPAPSYTAAGACDTSDDRNWGDPENDNMPCSDWFPVIHTQGSMTFSSDGAGQGILLVDGDLSICGGATFYGPVVVKGSIKTCGSGFRLIGGVVAGESDLNPSGGVVVGASKIQYSSCVVERAISRSRAGRPKPLAERPWFSGR</sequence>
<evidence type="ECO:0000313" key="2">
    <source>
        <dbReference type="EMBL" id="NIR74055.1"/>
    </source>
</evidence>
<proteinExistence type="predicted"/>
<name>A0AAE5CB56_9BACT</name>
<dbReference type="Proteomes" id="UP000702544">
    <property type="component" value="Unassembled WGS sequence"/>
</dbReference>
<organism evidence="2 3">
    <name type="scientific">Candidatus Kutchimonas denitrificans</name>
    <dbReference type="NCBI Taxonomy" id="3056748"/>
    <lineage>
        <taxon>Bacteria</taxon>
        <taxon>Pseudomonadati</taxon>
        <taxon>Gemmatimonadota</taxon>
        <taxon>Gemmatimonadia</taxon>
        <taxon>Candidatus Palauibacterales</taxon>
        <taxon>Candidatus Palauibacteraceae</taxon>
        <taxon>Candidatus Kutchimonas</taxon>
    </lineage>
</organism>
<gene>
    <name evidence="2" type="ORF">GWO12_02935</name>
</gene>
<comment type="caution">
    <text evidence="2">The sequence shown here is derived from an EMBL/GenBank/DDBJ whole genome shotgun (WGS) entry which is preliminary data.</text>
</comment>
<dbReference type="EMBL" id="JAACAK010000022">
    <property type="protein sequence ID" value="NIR74055.1"/>
    <property type="molecule type" value="Genomic_DNA"/>
</dbReference>
<keyword evidence="1" id="KW-1133">Transmembrane helix</keyword>